<evidence type="ECO:0000256" key="14">
    <source>
        <dbReference type="SAM" id="MobiDB-lite"/>
    </source>
</evidence>
<keyword evidence="10" id="KW-0472">Membrane</keyword>
<dbReference type="Proteomes" id="UP001152561">
    <property type="component" value="Unassembled WGS sequence"/>
</dbReference>
<sequence>MGSCQSVEEDIAELRPSKQVVHGVGSYPTKRNPLIQPKLNAPEGHDSRRRSSIMVIPETVEDLQQNPGISDLDIFKYEEMKLATKHFRPNHVLGEGGFGIVYKGVIDEHVRPGYETTYVAIKELDPEGLQGDREWLAEMNYLGQLRHPNLVKLIGYCCEDDHRLLVYEYMESGSLEKHLFPRMCATLTWSRRMKVALDAARGLAFLHGAEMPVIYRDFKTSNILLDEDFNAKLSDFGLAKDGPMGDQTHVSTRVMGTYGYAAPEYVMTGHLTARSDVYAFGVVLLEMLIGRRAIDKTRPSREYNLVEWARPLLHHNKKFFKILDPRIKGQYSSRAVVKVAGLAYQCLSQNPKGRPVMSQVVEILEALQPRGKD</sequence>
<evidence type="ECO:0000256" key="3">
    <source>
        <dbReference type="ARBA" id="ARBA00012513"/>
    </source>
</evidence>
<evidence type="ECO:0000256" key="7">
    <source>
        <dbReference type="ARBA" id="ARBA00022741"/>
    </source>
</evidence>
<dbReference type="InterPro" id="IPR011009">
    <property type="entry name" value="Kinase-like_dom_sf"/>
</dbReference>
<organism evidence="16 17">
    <name type="scientific">Anisodus acutangulus</name>
    <dbReference type="NCBI Taxonomy" id="402998"/>
    <lineage>
        <taxon>Eukaryota</taxon>
        <taxon>Viridiplantae</taxon>
        <taxon>Streptophyta</taxon>
        <taxon>Embryophyta</taxon>
        <taxon>Tracheophyta</taxon>
        <taxon>Spermatophyta</taxon>
        <taxon>Magnoliopsida</taxon>
        <taxon>eudicotyledons</taxon>
        <taxon>Gunneridae</taxon>
        <taxon>Pentapetalae</taxon>
        <taxon>asterids</taxon>
        <taxon>lamiids</taxon>
        <taxon>Solanales</taxon>
        <taxon>Solanaceae</taxon>
        <taxon>Solanoideae</taxon>
        <taxon>Hyoscyameae</taxon>
        <taxon>Anisodus</taxon>
    </lineage>
</organism>
<evidence type="ECO:0000256" key="10">
    <source>
        <dbReference type="ARBA" id="ARBA00023136"/>
    </source>
</evidence>
<gene>
    <name evidence="16" type="ORF">K7X08_021881</name>
</gene>
<keyword evidence="6" id="KW-0808">Transferase</keyword>
<dbReference type="CDD" id="cd14066">
    <property type="entry name" value="STKc_IRAK"/>
    <property type="match status" value="1"/>
</dbReference>
<name>A0A9Q1L4U9_9SOLA</name>
<dbReference type="PANTHER" id="PTHR45621">
    <property type="entry name" value="OS01G0588500 PROTEIN-RELATED"/>
    <property type="match status" value="1"/>
</dbReference>
<evidence type="ECO:0000256" key="2">
    <source>
        <dbReference type="ARBA" id="ARBA00008684"/>
    </source>
</evidence>
<dbReference type="PROSITE" id="PS00107">
    <property type="entry name" value="PROTEIN_KINASE_ATP"/>
    <property type="match status" value="1"/>
</dbReference>
<comment type="similarity">
    <text evidence="2">Belongs to the protein kinase superfamily. Ser/Thr protein kinase family.</text>
</comment>
<evidence type="ECO:0000259" key="15">
    <source>
        <dbReference type="PROSITE" id="PS50011"/>
    </source>
</evidence>
<dbReference type="SUPFAM" id="SSF56112">
    <property type="entry name" value="Protein kinase-like (PK-like)"/>
    <property type="match status" value="1"/>
</dbReference>
<evidence type="ECO:0000313" key="16">
    <source>
        <dbReference type="EMBL" id="KAJ8528189.1"/>
    </source>
</evidence>
<evidence type="ECO:0000256" key="6">
    <source>
        <dbReference type="ARBA" id="ARBA00022679"/>
    </source>
</evidence>
<evidence type="ECO:0000256" key="8">
    <source>
        <dbReference type="ARBA" id="ARBA00022777"/>
    </source>
</evidence>
<reference evidence="17" key="1">
    <citation type="journal article" date="2023" name="Proc. Natl. Acad. Sci. U.S.A.">
        <title>Genomic and structural basis for evolution of tropane alkaloid biosynthesis.</title>
        <authorList>
            <person name="Wanga Y.-J."/>
            <person name="Taina T."/>
            <person name="Yua J.-Y."/>
            <person name="Lia J."/>
            <person name="Xua B."/>
            <person name="Chenc J."/>
            <person name="D'Auriad J.C."/>
            <person name="Huanga J.-P."/>
            <person name="Huanga S.-X."/>
        </authorList>
    </citation>
    <scope>NUCLEOTIDE SEQUENCE [LARGE SCALE GENOMIC DNA]</scope>
    <source>
        <strain evidence="17">cv. KIB-2019</strain>
    </source>
</reference>
<dbReference type="OrthoDB" id="4062651at2759"/>
<accession>A0A9Q1L4U9</accession>
<dbReference type="Gene3D" id="3.30.200.20">
    <property type="entry name" value="Phosphorylase Kinase, domain 1"/>
    <property type="match status" value="1"/>
</dbReference>
<dbReference type="GO" id="GO:0005524">
    <property type="term" value="F:ATP binding"/>
    <property type="evidence" value="ECO:0007669"/>
    <property type="project" value="UniProtKB-UniRule"/>
</dbReference>
<comment type="function">
    <text evidence="11">May be involved in plant defense signaling.</text>
</comment>
<dbReference type="EC" id="2.7.11.1" evidence="3"/>
<keyword evidence="8" id="KW-0418">Kinase</keyword>
<feature type="region of interest" description="Disordered" evidence="14">
    <location>
        <begin position="20"/>
        <end position="49"/>
    </location>
</feature>
<dbReference type="AlphaFoldDB" id="A0A9Q1L4U9"/>
<evidence type="ECO:0000256" key="4">
    <source>
        <dbReference type="ARBA" id="ARBA00022475"/>
    </source>
</evidence>
<dbReference type="InterPro" id="IPR050823">
    <property type="entry name" value="Plant_Ser_Thr_Prot_Kinase"/>
</dbReference>
<evidence type="ECO:0000313" key="17">
    <source>
        <dbReference type="Proteomes" id="UP001152561"/>
    </source>
</evidence>
<dbReference type="GO" id="GO:0004674">
    <property type="term" value="F:protein serine/threonine kinase activity"/>
    <property type="evidence" value="ECO:0007669"/>
    <property type="project" value="UniProtKB-KW"/>
</dbReference>
<evidence type="ECO:0000256" key="5">
    <source>
        <dbReference type="ARBA" id="ARBA00022527"/>
    </source>
</evidence>
<keyword evidence="4" id="KW-1003">Cell membrane</keyword>
<feature type="domain" description="Protein kinase" evidence="15">
    <location>
        <begin position="87"/>
        <end position="367"/>
    </location>
</feature>
<dbReference type="InterPro" id="IPR000719">
    <property type="entry name" value="Prot_kinase_dom"/>
</dbReference>
<dbReference type="PROSITE" id="PS00108">
    <property type="entry name" value="PROTEIN_KINASE_ST"/>
    <property type="match status" value="1"/>
</dbReference>
<proteinExistence type="inferred from homology"/>
<keyword evidence="17" id="KW-1185">Reference proteome</keyword>
<evidence type="ECO:0000256" key="12">
    <source>
        <dbReference type="PROSITE-ProRule" id="PRU10141"/>
    </source>
</evidence>
<dbReference type="Gene3D" id="1.10.510.10">
    <property type="entry name" value="Transferase(Phosphotransferase) domain 1"/>
    <property type="match status" value="1"/>
</dbReference>
<dbReference type="InterPro" id="IPR017441">
    <property type="entry name" value="Protein_kinase_ATP_BS"/>
</dbReference>
<keyword evidence="7 12" id="KW-0547">Nucleotide-binding</keyword>
<dbReference type="Pfam" id="PF07714">
    <property type="entry name" value="PK_Tyr_Ser-Thr"/>
    <property type="match status" value="1"/>
</dbReference>
<dbReference type="PROSITE" id="PS50011">
    <property type="entry name" value="PROTEIN_KINASE_DOM"/>
    <property type="match status" value="1"/>
</dbReference>
<feature type="binding site" evidence="12">
    <location>
        <position position="122"/>
    </location>
    <ligand>
        <name>ATP</name>
        <dbReference type="ChEBI" id="CHEBI:30616"/>
    </ligand>
</feature>
<keyword evidence="5 13" id="KW-0723">Serine/threonine-protein kinase</keyword>
<protein>
    <recommendedName>
        <fullName evidence="3">non-specific serine/threonine protein kinase</fullName>
        <ecNumber evidence="3">2.7.11.1</ecNumber>
    </recommendedName>
</protein>
<dbReference type="FunFam" id="1.10.510.10:FF:000032">
    <property type="entry name" value="Serine/threonine-protein kinase PBS1"/>
    <property type="match status" value="1"/>
</dbReference>
<dbReference type="EMBL" id="JAJAGQ010000023">
    <property type="protein sequence ID" value="KAJ8528189.1"/>
    <property type="molecule type" value="Genomic_DNA"/>
</dbReference>
<evidence type="ECO:0000256" key="13">
    <source>
        <dbReference type="RuleBase" id="RU000304"/>
    </source>
</evidence>
<evidence type="ECO:0000256" key="1">
    <source>
        <dbReference type="ARBA" id="ARBA00004236"/>
    </source>
</evidence>
<dbReference type="FunFam" id="3.30.200.20:FF:000228">
    <property type="entry name" value="Serine/threonine-protein kinase BIK1"/>
    <property type="match status" value="1"/>
</dbReference>
<comment type="caution">
    <text evidence="16">The sequence shown here is derived from an EMBL/GenBank/DDBJ whole genome shotgun (WGS) entry which is preliminary data.</text>
</comment>
<evidence type="ECO:0000256" key="9">
    <source>
        <dbReference type="ARBA" id="ARBA00022840"/>
    </source>
</evidence>
<keyword evidence="9 12" id="KW-0067">ATP-binding</keyword>
<evidence type="ECO:0000256" key="11">
    <source>
        <dbReference type="ARBA" id="ARBA00054261"/>
    </source>
</evidence>
<dbReference type="GO" id="GO:0005886">
    <property type="term" value="C:plasma membrane"/>
    <property type="evidence" value="ECO:0007669"/>
    <property type="project" value="UniProtKB-SubCell"/>
</dbReference>
<dbReference type="InterPro" id="IPR001245">
    <property type="entry name" value="Ser-Thr/Tyr_kinase_cat_dom"/>
</dbReference>
<comment type="subcellular location">
    <subcellularLocation>
        <location evidence="1">Cell membrane</location>
    </subcellularLocation>
</comment>
<dbReference type="InterPro" id="IPR008271">
    <property type="entry name" value="Ser/Thr_kinase_AS"/>
</dbReference>